<feature type="compositionally biased region" description="Polar residues" evidence="1">
    <location>
        <begin position="22"/>
        <end position="67"/>
    </location>
</feature>
<feature type="compositionally biased region" description="Low complexity" evidence="1">
    <location>
        <begin position="89"/>
        <end position="103"/>
    </location>
</feature>
<evidence type="ECO:0000256" key="1">
    <source>
        <dbReference type="SAM" id="MobiDB-lite"/>
    </source>
</evidence>
<feature type="region of interest" description="Disordered" evidence="1">
    <location>
        <begin position="89"/>
        <end position="118"/>
    </location>
</feature>
<keyword evidence="3" id="KW-0966">Cell projection</keyword>
<dbReference type="EMBL" id="CP064782">
    <property type="protein sequence ID" value="QWT48417.1"/>
    <property type="molecule type" value="Genomic_DNA"/>
</dbReference>
<keyword evidence="3" id="KW-0282">Flagellum</keyword>
<name>A0A975SLB6_9RHOO</name>
<protein>
    <submittedName>
        <fullName evidence="3">Flagellar hook-length control protein FliK</fullName>
    </submittedName>
</protein>
<feature type="region of interest" description="Disordered" evidence="1">
    <location>
        <begin position="131"/>
        <end position="165"/>
    </location>
</feature>
<accession>A0A975SLB6</accession>
<keyword evidence="4" id="KW-1185">Reference proteome</keyword>
<organism evidence="3 4">
    <name type="scientific">Azospira inquinata</name>
    <dbReference type="NCBI Taxonomy" id="2785627"/>
    <lineage>
        <taxon>Bacteria</taxon>
        <taxon>Pseudomonadati</taxon>
        <taxon>Pseudomonadota</taxon>
        <taxon>Betaproteobacteria</taxon>
        <taxon>Rhodocyclales</taxon>
        <taxon>Rhodocyclaceae</taxon>
        <taxon>Azospira</taxon>
    </lineage>
</organism>
<evidence type="ECO:0000313" key="4">
    <source>
        <dbReference type="Proteomes" id="UP000683428"/>
    </source>
</evidence>
<dbReference type="InterPro" id="IPR021136">
    <property type="entry name" value="Flagellar_hook_control-like_C"/>
</dbReference>
<reference evidence="3" key="1">
    <citation type="submission" date="2020-11" db="EMBL/GenBank/DDBJ databases">
        <title>Azospira inquinata sp. nov.</title>
        <authorList>
            <person name="Moe W.M."/>
            <person name="Mikes M.C."/>
        </authorList>
    </citation>
    <scope>NUCLEOTIDE SEQUENCE</scope>
    <source>
        <strain evidence="3">Azo-3</strain>
    </source>
</reference>
<evidence type="ECO:0000313" key="3">
    <source>
        <dbReference type="EMBL" id="QWT48417.1"/>
    </source>
</evidence>
<proteinExistence type="predicted"/>
<dbReference type="Pfam" id="PF02120">
    <property type="entry name" value="Flg_hook"/>
    <property type="match status" value="1"/>
</dbReference>
<sequence>MPSTAVANTTAALLNTVASAGKSPSPTTVATPANGNAVGSKSNNLKTAASNATPQAPENNGSANEQENGGGITTNFAALLLSHLGNAKTGKAQDTAQTTTGTTDKSDVPSADTGKTDDNSALLAALGLVNGQLPPTQTPQPQAPTTNGAAELGTEAPLAGSGQTQTNPLLTAAQEKAAKTAVLAQDTGGKETANLADFQDKLLAATEENSTKGDGSATAINMNAPAPTVPNDTAKVADKNFQVQTPVNNPNWGNEVSQKVVWLAGQDKQTAQLTLNPPHLGPLEVTLNIHGDQASAVFVSPHAEVRDALEKALPQLRDMMQDAGVQLGQANVSSESFRQAWNDGAASQGGSGSRSSGGFTGGMGDEGDAMPLPSRTLTSNLGLVDTFA</sequence>
<dbReference type="PANTHER" id="PTHR37533:SF2">
    <property type="entry name" value="FLAGELLAR HOOK-LENGTH CONTROL PROTEIN"/>
    <property type="match status" value="1"/>
</dbReference>
<dbReference type="KEGG" id="aiq:Azoinq_11200"/>
<dbReference type="PANTHER" id="PTHR37533">
    <property type="entry name" value="FLAGELLAR HOOK-LENGTH CONTROL PROTEIN"/>
    <property type="match status" value="1"/>
</dbReference>
<feature type="region of interest" description="Disordered" evidence="1">
    <location>
        <begin position="18"/>
        <end position="71"/>
    </location>
</feature>
<keyword evidence="3" id="KW-0969">Cilium</keyword>
<dbReference type="Proteomes" id="UP000683428">
    <property type="component" value="Chromosome"/>
</dbReference>
<dbReference type="InterPro" id="IPR052563">
    <property type="entry name" value="FliK"/>
</dbReference>
<feature type="region of interest" description="Disordered" evidence="1">
    <location>
        <begin position="342"/>
        <end position="376"/>
    </location>
</feature>
<gene>
    <name evidence="3" type="ORF">Azoinq_11200</name>
</gene>
<feature type="domain" description="Flagellar hook-length control protein-like C-terminal" evidence="2">
    <location>
        <begin position="258"/>
        <end position="339"/>
    </location>
</feature>
<evidence type="ECO:0000259" key="2">
    <source>
        <dbReference type="Pfam" id="PF02120"/>
    </source>
</evidence>
<dbReference type="AlphaFoldDB" id="A0A975SLB6"/>
<dbReference type="CDD" id="cd17470">
    <property type="entry name" value="T3SS_Flik_C"/>
    <property type="match status" value="1"/>
</dbReference>
<dbReference type="RefSeq" id="WP_216129059.1">
    <property type="nucleotide sequence ID" value="NZ_CP064782.1"/>
</dbReference>